<reference evidence="2" key="1">
    <citation type="submission" date="2021-06" db="EMBL/GenBank/DDBJ databases">
        <authorList>
            <person name="Kallberg Y."/>
            <person name="Tangrot J."/>
            <person name="Rosling A."/>
        </authorList>
    </citation>
    <scope>NUCLEOTIDE SEQUENCE</scope>
    <source>
        <strain evidence="2">MT106</strain>
    </source>
</reference>
<proteinExistence type="predicted"/>
<feature type="region of interest" description="Disordered" evidence="1">
    <location>
        <begin position="18"/>
        <end position="67"/>
    </location>
</feature>
<dbReference type="EMBL" id="CAJVPL010001879">
    <property type="protein sequence ID" value="CAG8591188.1"/>
    <property type="molecule type" value="Genomic_DNA"/>
</dbReference>
<evidence type="ECO:0000313" key="2">
    <source>
        <dbReference type="EMBL" id="CAG8591188.1"/>
    </source>
</evidence>
<evidence type="ECO:0000313" key="3">
    <source>
        <dbReference type="Proteomes" id="UP000789831"/>
    </source>
</evidence>
<keyword evidence="3" id="KW-1185">Reference proteome</keyword>
<feature type="compositionally biased region" description="Basic residues" evidence="1">
    <location>
        <begin position="49"/>
        <end position="59"/>
    </location>
</feature>
<organism evidence="2 3">
    <name type="scientific">Ambispora gerdemannii</name>
    <dbReference type="NCBI Taxonomy" id="144530"/>
    <lineage>
        <taxon>Eukaryota</taxon>
        <taxon>Fungi</taxon>
        <taxon>Fungi incertae sedis</taxon>
        <taxon>Mucoromycota</taxon>
        <taxon>Glomeromycotina</taxon>
        <taxon>Glomeromycetes</taxon>
        <taxon>Archaeosporales</taxon>
        <taxon>Ambisporaceae</taxon>
        <taxon>Ambispora</taxon>
    </lineage>
</organism>
<comment type="caution">
    <text evidence="2">The sequence shown here is derived from an EMBL/GenBank/DDBJ whole genome shotgun (WGS) entry which is preliminary data.</text>
</comment>
<evidence type="ECO:0000256" key="1">
    <source>
        <dbReference type="SAM" id="MobiDB-lite"/>
    </source>
</evidence>
<accession>A0A9N9C6W3</accession>
<dbReference type="Proteomes" id="UP000789831">
    <property type="component" value="Unassembled WGS sequence"/>
</dbReference>
<sequence length="67" mass="7708">MILFYKYLFPAHHRSILGSDKKTTSQELPEAKSMNNPNYLTKPNAFHGKSSKNHVKSNLRKMNSDQS</sequence>
<name>A0A9N9C6W3_9GLOM</name>
<dbReference type="AlphaFoldDB" id="A0A9N9C6W3"/>
<protein>
    <submittedName>
        <fullName evidence="2">10048_t:CDS:1</fullName>
    </submittedName>
</protein>
<gene>
    <name evidence="2" type="ORF">AGERDE_LOCUS8615</name>
</gene>